<dbReference type="InterPro" id="IPR039255">
    <property type="entry name" value="YceD_bac"/>
</dbReference>
<organism evidence="6">
    <name type="scientific">marine sediment metagenome</name>
    <dbReference type="NCBI Taxonomy" id="412755"/>
    <lineage>
        <taxon>unclassified sequences</taxon>
        <taxon>metagenomes</taxon>
        <taxon>ecological metagenomes</taxon>
    </lineage>
</organism>
<comment type="similarity">
    <text evidence="2">Belongs to the DUF177 domain family.</text>
</comment>
<evidence type="ECO:0000313" key="6">
    <source>
        <dbReference type="EMBL" id="KKN53172.1"/>
    </source>
</evidence>
<protein>
    <recommendedName>
        <fullName evidence="3">Large ribosomal RNA subunit accumulation protein YceD</fullName>
    </recommendedName>
    <alternativeName>
        <fullName evidence="5">23S rRNA accumulation protein YceD</fullName>
    </alternativeName>
</protein>
<dbReference type="GO" id="GO:0005829">
    <property type="term" value="C:cytosol"/>
    <property type="evidence" value="ECO:0007669"/>
    <property type="project" value="TreeGrafter"/>
</dbReference>
<proteinExistence type="inferred from homology"/>
<evidence type="ECO:0000256" key="2">
    <source>
        <dbReference type="ARBA" id="ARBA00010740"/>
    </source>
</evidence>
<keyword evidence="4" id="KW-0690">Ribosome biogenesis</keyword>
<evidence type="ECO:0000256" key="1">
    <source>
        <dbReference type="ARBA" id="ARBA00002868"/>
    </source>
</evidence>
<dbReference type="AlphaFoldDB" id="A0A0F9RTD8"/>
<accession>A0A0F9RTD8</accession>
<evidence type="ECO:0000256" key="4">
    <source>
        <dbReference type="ARBA" id="ARBA00022517"/>
    </source>
</evidence>
<reference evidence="6" key="1">
    <citation type="journal article" date="2015" name="Nature">
        <title>Complex archaea that bridge the gap between prokaryotes and eukaryotes.</title>
        <authorList>
            <person name="Spang A."/>
            <person name="Saw J.H."/>
            <person name="Jorgensen S.L."/>
            <person name="Zaremba-Niedzwiedzka K."/>
            <person name="Martijn J."/>
            <person name="Lind A.E."/>
            <person name="van Eijk R."/>
            <person name="Schleper C."/>
            <person name="Guy L."/>
            <person name="Ettema T.J."/>
        </authorList>
    </citation>
    <scope>NUCLEOTIDE SEQUENCE</scope>
</reference>
<dbReference type="Pfam" id="PF02620">
    <property type="entry name" value="YceD"/>
    <property type="match status" value="1"/>
</dbReference>
<comment type="caution">
    <text evidence="6">The sequence shown here is derived from an EMBL/GenBank/DDBJ whole genome shotgun (WGS) entry which is preliminary data.</text>
</comment>
<name>A0A0F9RTD8_9ZZZZ</name>
<evidence type="ECO:0000256" key="5">
    <source>
        <dbReference type="ARBA" id="ARBA00031841"/>
    </source>
</evidence>
<dbReference type="EMBL" id="LAZR01000984">
    <property type="protein sequence ID" value="KKN53172.1"/>
    <property type="molecule type" value="Genomic_DNA"/>
</dbReference>
<dbReference type="GO" id="GO:0042254">
    <property type="term" value="P:ribosome biogenesis"/>
    <property type="evidence" value="ECO:0007669"/>
    <property type="project" value="UniProtKB-KW"/>
</dbReference>
<evidence type="ECO:0000256" key="3">
    <source>
        <dbReference type="ARBA" id="ARBA00015716"/>
    </source>
</evidence>
<comment type="function">
    <text evidence="1">Plays a role in synthesis, processing and/or stability of 23S rRNA.</text>
</comment>
<dbReference type="InterPro" id="IPR003772">
    <property type="entry name" value="YceD"/>
</dbReference>
<dbReference type="PANTHER" id="PTHR38099:SF1">
    <property type="entry name" value="LARGE RIBOSOMAL RNA SUBUNIT ACCUMULATION PROTEIN YCED"/>
    <property type="match status" value="1"/>
</dbReference>
<dbReference type="PANTHER" id="PTHR38099">
    <property type="entry name" value="LARGE RIBOSOMAL RNA SUBUNIT ACCUMULATION PROTEIN YCED"/>
    <property type="match status" value="1"/>
</dbReference>
<gene>
    <name evidence="6" type="ORF">LCGC14_0604920</name>
</gene>
<sequence length="174" mass="19569">MHQKLPKDIDPFRLAQNGLKLEGTLPVSTMKRLGGSLASAEGEVAVTMNFDVDETGLPFMYGKFSAQLSLICERCMKPMSFDVNVECHLAILKSERKIEELAELYDPWIVETKDPVLLASVVEDELILGLPLVPRHEHACLPKEAWYRGDDIDESEKEKKVSPFEVLASLKLKK</sequence>